<dbReference type="AlphaFoldDB" id="A0AAW5V6K5"/>
<comment type="caution">
    <text evidence="1">The sequence shown here is derived from an EMBL/GenBank/DDBJ whole genome shotgun (WGS) entry which is preliminary data.</text>
</comment>
<dbReference type="GeneID" id="93341735"/>
<name>A0AAW5V6K5_9LEPT</name>
<accession>A0AAW5V6K5</accession>
<gene>
    <name evidence="1" type="ORF">ND810_09175</name>
</gene>
<dbReference type="RefSeq" id="WP_207762665.1">
    <property type="nucleotide sequence ID" value="NZ_JAIZBN010000001.1"/>
</dbReference>
<organism evidence="1 2">
    <name type="scientific">Leptospira levettii</name>
    <dbReference type="NCBI Taxonomy" id="2023178"/>
    <lineage>
        <taxon>Bacteria</taxon>
        <taxon>Pseudomonadati</taxon>
        <taxon>Spirochaetota</taxon>
        <taxon>Spirochaetia</taxon>
        <taxon>Leptospirales</taxon>
        <taxon>Leptospiraceae</taxon>
        <taxon>Leptospira</taxon>
    </lineage>
</organism>
<dbReference type="EMBL" id="JAMQQD010000002">
    <property type="protein sequence ID" value="MCW7515326.1"/>
    <property type="molecule type" value="Genomic_DNA"/>
</dbReference>
<sequence length="89" mass="9727">MKRFFLLVTLGFVVFFSTSCQKRQDKTLERNLFTFIVSCTGGSLTACNADCAAKYPNITGDNYPTASTCFSNCSTNCSLSATLLLLTNK</sequence>
<evidence type="ECO:0008006" key="3">
    <source>
        <dbReference type="Google" id="ProtNLM"/>
    </source>
</evidence>
<dbReference type="Proteomes" id="UP001209694">
    <property type="component" value="Unassembled WGS sequence"/>
</dbReference>
<reference evidence="1" key="1">
    <citation type="submission" date="2022-06" db="EMBL/GenBank/DDBJ databases">
        <title>Leptospira isolates from biofilms formed at urban environments.</title>
        <authorList>
            <person name="Ribeiro P.S."/>
            <person name="Sousa T."/>
            <person name="Carvalho N."/>
            <person name="Aburjaile F."/>
            <person name="Neves F."/>
            <person name="Oliveira D."/>
            <person name="Blanco L."/>
            <person name="Lima J."/>
            <person name="Costa F."/>
            <person name="Brenig B."/>
            <person name="Soares S."/>
            <person name="Ramos R."/>
            <person name="Goes-Neto A."/>
            <person name="Matiuzzi M."/>
            <person name="Azevedo V."/>
            <person name="Ristow P."/>
        </authorList>
    </citation>
    <scope>NUCLEOTIDE SEQUENCE</scope>
    <source>
        <strain evidence="1">VSF7</strain>
    </source>
</reference>
<dbReference type="PROSITE" id="PS51257">
    <property type="entry name" value="PROKAR_LIPOPROTEIN"/>
    <property type="match status" value="1"/>
</dbReference>
<evidence type="ECO:0000313" key="1">
    <source>
        <dbReference type="EMBL" id="MCW7515326.1"/>
    </source>
</evidence>
<evidence type="ECO:0000313" key="2">
    <source>
        <dbReference type="Proteomes" id="UP001209694"/>
    </source>
</evidence>
<proteinExistence type="predicted"/>
<protein>
    <recommendedName>
        <fullName evidence="3">Lipoprotein</fullName>
    </recommendedName>
</protein>